<sequence length="598" mass="67212">PPTADDQVFMGKFLKAWTTFAKTGNPNCEGLGISWRQDNTQNPHYMEIGKKMGSAYIEISTKLGKLRGLIRESDGLSKITFCSFLGIPYAKPPIGKLRFKLPETVERWEGVRIATKEGNDTLQKHMLLRKIVGDEDCLYLNVHTTQQGIKEGKKAVMVWIHGGGFTSGSGSSELYGPDFLIEEDIVYVAINYRCGVLGFLSLENDKLPGNLGLKDQVLALQWVQNNIESFGGDPNNVTIFGESAGGASVHYHLLSPLSKGLFHKAILQSGTTLCQWAFQPKPRDKALLLARELGCDSQDSDTILEFLMGVPAIDLVKAEDMVVLRTEKEIIQKSGRLFTPCVERNGSHPFLTDYPRKLMDRGEFHKVPIIMGINDKEGILSLTRGAVHCDQVNSDLSLMVPVNLAITPDRNEESRLGKEILQFYINSESLTWDTVPQYLDLLTDVGFAIAQENSRQYFLKHQTCPVFNYQFTYCSPRALSSFMLRKGTPNKAAQFTGLGASHGDELIHLFKTNMPELPFTPPTEDDQIFMRKLLKAWTVFAKTGNPNFEGLASSWEPDDINNPCYLEMGAIWQCVKGVSFTERMTFWEKIYEKYSYLY</sequence>
<dbReference type="InterPro" id="IPR029058">
    <property type="entry name" value="AB_hydrolase_fold"/>
</dbReference>
<evidence type="ECO:0000256" key="3">
    <source>
        <dbReference type="ARBA" id="ARBA00022801"/>
    </source>
</evidence>
<organism evidence="7">
    <name type="scientific">Homalodisca liturata</name>
    <dbReference type="NCBI Taxonomy" id="320908"/>
    <lineage>
        <taxon>Eukaryota</taxon>
        <taxon>Metazoa</taxon>
        <taxon>Ecdysozoa</taxon>
        <taxon>Arthropoda</taxon>
        <taxon>Hexapoda</taxon>
        <taxon>Insecta</taxon>
        <taxon>Pterygota</taxon>
        <taxon>Neoptera</taxon>
        <taxon>Paraneoptera</taxon>
        <taxon>Hemiptera</taxon>
        <taxon>Auchenorrhyncha</taxon>
        <taxon>Membracoidea</taxon>
        <taxon>Cicadellidae</taxon>
        <taxon>Cicadellinae</taxon>
        <taxon>Proconiini</taxon>
        <taxon>Homalodisca</taxon>
    </lineage>
</organism>
<dbReference type="InterPro" id="IPR002018">
    <property type="entry name" value="CarbesteraseB"/>
</dbReference>
<dbReference type="PANTHER" id="PTHR43142:SF1">
    <property type="entry name" value="CARBOXYLIC ESTER HYDROLASE"/>
    <property type="match status" value="1"/>
</dbReference>
<dbReference type="EC" id="3.1.1.-" evidence="5"/>
<dbReference type="GO" id="GO:0052689">
    <property type="term" value="F:carboxylic ester hydrolase activity"/>
    <property type="evidence" value="ECO:0007669"/>
    <property type="project" value="UniProtKB-KW"/>
</dbReference>
<name>A0A1B6J5T9_9HEMI</name>
<evidence type="ECO:0000256" key="4">
    <source>
        <dbReference type="ARBA" id="ARBA00023180"/>
    </source>
</evidence>
<dbReference type="PROSITE" id="PS00122">
    <property type="entry name" value="CARBOXYLESTERASE_B_1"/>
    <property type="match status" value="1"/>
</dbReference>
<accession>A0A1B6J5T9</accession>
<dbReference type="PANTHER" id="PTHR43142">
    <property type="entry name" value="CARBOXYLIC ESTER HYDROLASE"/>
    <property type="match status" value="1"/>
</dbReference>
<keyword evidence="4" id="KW-0325">Glycoprotein</keyword>
<evidence type="ECO:0000256" key="5">
    <source>
        <dbReference type="RuleBase" id="RU361235"/>
    </source>
</evidence>
<evidence type="ECO:0000256" key="1">
    <source>
        <dbReference type="ARBA" id="ARBA00005964"/>
    </source>
</evidence>
<dbReference type="Gene3D" id="3.40.50.1820">
    <property type="entry name" value="alpha/beta hydrolase"/>
    <property type="match status" value="2"/>
</dbReference>
<gene>
    <name evidence="7" type="ORF">g.37460</name>
</gene>
<comment type="similarity">
    <text evidence="1 5">Belongs to the type-B carboxylesterase/lipase family.</text>
</comment>
<evidence type="ECO:0000259" key="6">
    <source>
        <dbReference type="Pfam" id="PF00135"/>
    </source>
</evidence>
<dbReference type="EMBL" id="GECU01013151">
    <property type="protein sequence ID" value="JAS94555.1"/>
    <property type="molecule type" value="Transcribed_RNA"/>
</dbReference>
<evidence type="ECO:0000256" key="2">
    <source>
        <dbReference type="ARBA" id="ARBA00022487"/>
    </source>
</evidence>
<protein>
    <recommendedName>
        <fullName evidence="5">Carboxylic ester hydrolase</fullName>
        <ecNumber evidence="5">3.1.1.-</ecNumber>
    </recommendedName>
</protein>
<feature type="non-terminal residue" evidence="7">
    <location>
        <position position="1"/>
    </location>
</feature>
<keyword evidence="2" id="KW-0719">Serine esterase</keyword>
<dbReference type="AlphaFoldDB" id="A0A1B6J5T9"/>
<reference evidence="7" key="1">
    <citation type="submission" date="2015-11" db="EMBL/GenBank/DDBJ databases">
        <title>De novo transcriptome assembly of four potential Pierce s Disease insect vectors from Arizona vineyards.</title>
        <authorList>
            <person name="Tassone E.E."/>
        </authorList>
    </citation>
    <scope>NUCLEOTIDE SEQUENCE</scope>
</reference>
<dbReference type="Pfam" id="PF00135">
    <property type="entry name" value="COesterase"/>
    <property type="match status" value="1"/>
</dbReference>
<keyword evidence="3 5" id="KW-0378">Hydrolase</keyword>
<dbReference type="InterPro" id="IPR019826">
    <property type="entry name" value="Carboxylesterase_B_AS"/>
</dbReference>
<feature type="domain" description="Carboxylesterase type B" evidence="6">
    <location>
        <begin position="58"/>
        <end position="587"/>
    </location>
</feature>
<evidence type="ECO:0000313" key="7">
    <source>
        <dbReference type="EMBL" id="JAS94555.1"/>
    </source>
</evidence>
<proteinExistence type="inferred from homology"/>
<dbReference type="SUPFAM" id="SSF53474">
    <property type="entry name" value="alpha/beta-Hydrolases"/>
    <property type="match status" value="2"/>
</dbReference>